<dbReference type="EMBL" id="JAOAOG010000133">
    <property type="protein sequence ID" value="KAJ6246606.1"/>
    <property type="molecule type" value="Genomic_DNA"/>
</dbReference>
<gene>
    <name evidence="2" type="ORF">M0813_19273</name>
</gene>
<sequence length="362" mass="43004">MHQANFQKLKKEFQRTRCYRKRLKKIMKLRSNEVQGLNPKYLRESYINKQNKTHGPTEIRIKRSCLDFLSQLTDRKRKALERGLTTFFAKNYNLTNTRKYSREWMFFGPVTTKKPIRNQISNPINNSNEKSNLKKKKKKKDLDQKKLLKKKQEKKQRDSQKYTEETKVKELNSLLTKKKEIKKDIPIDNSEKDESNEIIDTTKNKEEKPTICITQTFRKRGYTEIENTPLELKKNQKQTKTLKNMKPTATNNDYSFDHNFVNYFEVAKLNQELLNQSKELDGKGNQNENENKNGNVHLEPKIEHPVNVPFQTNALNNPEQTYQDTLEFSFKNNNLFEDREYGILEADPDTLLMMTQGYKNFI</sequence>
<evidence type="ECO:0000313" key="2">
    <source>
        <dbReference type="EMBL" id="KAJ6246606.1"/>
    </source>
</evidence>
<feature type="region of interest" description="Disordered" evidence="1">
    <location>
        <begin position="115"/>
        <end position="164"/>
    </location>
</feature>
<organism evidence="2 3">
    <name type="scientific">Anaeramoeba flamelloides</name>
    <dbReference type="NCBI Taxonomy" id="1746091"/>
    <lineage>
        <taxon>Eukaryota</taxon>
        <taxon>Metamonada</taxon>
        <taxon>Anaeramoebidae</taxon>
        <taxon>Anaeramoeba</taxon>
    </lineage>
</organism>
<comment type="caution">
    <text evidence="2">The sequence shown here is derived from an EMBL/GenBank/DDBJ whole genome shotgun (WGS) entry which is preliminary data.</text>
</comment>
<protein>
    <submittedName>
        <fullName evidence="2">Uncharacterized protein</fullName>
    </submittedName>
</protein>
<dbReference type="Proteomes" id="UP001150062">
    <property type="component" value="Unassembled WGS sequence"/>
</dbReference>
<keyword evidence="3" id="KW-1185">Reference proteome</keyword>
<accession>A0ABQ8YPS4</accession>
<feature type="compositionally biased region" description="Basic and acidic residues" evidence="1">
    <location>
        <begin position="155"/>
        <end position="164"/>
    </location>
</feature>
<name>A0ABQ8YPS4_9EUKA</name>
<proteinExistence type="predicted"/>
<evidence type="ECO:0000256" key="1">
    <source>
        <dbReference type="SAM" id="MobiDB-lite"/>
    </source>
</evidence>
<evidence type="ECO:0000313" key="3">
    <source>
        <dbReference type="Proteomes" id="UP001150062"/>
    </source>
</evidence>
<reference evidence="2" key="1">
    <citation type="submission" date="2022-08" db="EMBL/GenBank/DDBJ databases">
        <title>Novel sulfate-reducing endosymbionts in the free-living metamonad Anaeramoeba.</title>
        <authorList>
            <person name="Jerlstrom-Hultqvist J."/>
            <person name="Cepicka I."/>
            <person name="Gallot-Lavallee L."/>
            <person name="Salas-Leiva D."/>
            <person name="Curtis B.A."/>
            <person name="Zahonova K."/>
            <person name="Pipaliya S."/>
            <person name="Dacks J."/>
            <person name="Roger A.J."/>
        </authorList>
    </citation>
    <scope>NUCLEOTIDE SEQUENCE</scope>
    <source>
        <strain evidence="2">Schooner1</strain>
    </source>
</reference>